<protein>
    <submittedName>
        <fullName evidence="2">SDR family oxidoreductase</fullName>
    </submittedName>
</protein>
<dbReference type="InterPro" id="IPR036291">
    <property type="entry name" value="NAD(P)-bd_dom_sf"/>
</dbReference>
<comment type="caution">
    <text evidence="2">The sequence shown here is derived from an EMBL/GenBank/DDBJ whole genome shotgun (WGS) entry which is preliminary data.</text>
</comment>
<name>A0ABN2WXA9_9ACTN</name>
<reference evidence="2 3" key="1">
    <citation type="journal article" date="2019" name="Int. J. Syst. Evol. Microbiol.">
        <title>The Global Catalogue of Microorganisms (GCM) 10K type strain sequencing project: providing services to taxonomists for standard genome sequencing and annotation.</title>
        <authorList>
            <consortium name="The Broad Institute Genomics Platform"/>
            <consortium name="The Broad Institute Genome Sequencing Center for Infectious Disease"/>
            <person name="Wu L."/>
            <person name="Ma J."/>
        </authorList>
    </citation>
    <scope>NUCLEOTIDE SEQUENCE [LARGE SCALE GENOMIC DNA]</scope>
    <source>
        <strain evidence="2 3">JCM 14559</strain>
    </source>
</reference>
<dbReference type="InterPro" id="IPR001509">
    <property type="entry name" value="Epimerase_deHydtase"/>
</dbReference>
<dbReference type="InterPro" id="IPR051783">
    <property type="entry name" value="NAD(P)-dependent_oxidoreduct"/>
</dbReference>
<dbReference type="SUPFAM" id="SSF51735">
    <property type="entry name" value="NAD(P)-binding Rossmann-fold domains"/>
    <property type="match status" value="1"/>
</dbReference>
<dbReference type="PANTHER" id="PTHR48079:SF6">
    <property type="entry name" value="NAD(P)-BINDING DOMAIN-CONTAINING PROTEIN-RELATED"/>
    <property type="match status" value="1"/>
</dbReference>
<dbReference type="CDD" id="cd05262">
    <property type="entry name" value="SDR_a7"/>
    <property type="match status" value="1"/>
</dbReference>
<evidence type="ECO:0000313" key="3">
    <source>
        <dbReference type="Proteomes" id="UP001500897"/>
    </source>
</evidence>
<proteinExistence type="predicted"/>
<keyword evidence="3" id="KW-1185">Reference proteome</keyword>
<sequence>MRVFVTGASGHLGSAVVPELLEAGHQVVGLARSDKSAAALTAAGAEVHRGDLDDLDGLAAAAGAADGVIHLAFKHDAMFAGDFDGAVAADLRALDALGNALAGTGKPLVATSGTALYAFAGQQGALTETDVLDAGPRIEAENAVVALAERGIRSSVVRLTPTVHSPLDHNGFIPTFISIARAKGVSAYVGDGANRWPAVHTLDAARLYRLALESAPAGSRLHAVDDEGITFRQIAESIGRGLGLPAVSIAPTGAEAHFGFLSAHARADNPASSRLTRDLLGWTPVQPGLVDDLGGGHYFDAPATTVG</sequence>
<feature type="domain" description="NAD-dependent epimerase/dehydratase" evidence="1">
    <location>
        <begin position="3"/>
        <end position="215"/>
    </location>
</feature>
<dbReference type="EMBL" id="BAAANS010000019">
    <property type="protein sequence ID" value="GAA2099974.1"/>
    <property type="molecule type" value="Genomic_DNA"/>
</dbReference>
<gene>
    <name evidence="2" type="ORF">GCM10009759_32410</name>
</gene>
<dbReference type="PANTHER" id="PTHR48079">
    <property type="entry name" value="PROTEIN YEEZ"/>
    <property type="match status" value="1"/>
</dbReference>
<evidence type="ECO:0000259" key="1">
    <source>
        <dbReference type="Pfam" id="PF01370"/>
    </source>
</evidence>
<evidence type="ECO:0000313" key="2">
    <source>
        <dbReference type="EMBL" id="GAA2099974.1"/>
    </source>
</evidence>
<organism evidence="2 3">
    <name type="scientific">Kitasatospora saccharophila</name>
    <dbReference type="NCBI Taxonomy" id="407973"/>
    <lineage>
        <taxon>Bacteria</taxon>
        <taxon>Bacillati</taxon>
        <taxon>Actinomycetota</taxon>
        <taxon>Actinomycetes</taxon>
        <taxon>Kitasatosporales</taxon>
        <taxon>Streptomycetaceae</taxon>
        <taxon>Kitasatospora</taxon>
    </lineage>
</organism>
<dbReference type="RefSeq" id="WP_344552827.1">
    <property type="nucleotide sequence ID" value="NZ_BAAANS010000019.1"/>
</dbReference>
<dbReference type="Proteomes" id="UP001500897">
    <property type="component" value="Unassembled WGS sequence"/>
</dbReference>
<dbReference type="Gene3D" id="3.40.50.720">
    <property type="entry name" value="NAD(P)-binding Rossmann-like Domain"/>
    <property type="match status" value="1"/>
</dbReference>
<accession>A0ABN2WXA9</accession>
<dbReference type="Pfam" id="PF01370">
    <property type="entry name" value="Epimerase"/>
    <property type="match status" value="1"/>
</dbReference>